<dbReference type="Gene3D" id="3.30.1360.110">
    <property type="entry name" value="Domain 2, Phosphonoacetate Hydrolase"/>
    <property type="match status" value="1"/>
</dbReference>
<dbReference type="OrthoDB" id="445007at2759"/>
<keyword evidence="2" id="KW-1185">Reference proteome</keyword>
<evidence type="ECO:0000313" key="2">
    <source>
        <dbReference type="Proteomes" id="UP000214365"/>
    </source>
</evidence>
<gene>
    <name evidence="1" type="ORF">UA08_08015</name>
</gene>
<comment type="caution">
    <text evidence="1">The sequence shown here is derived from an EMBL/GenBank/DDBJ whole genome shotgun (WGS) entry which is preliminary data.</text>
</comment>
<evidence type="ECO:0000313" key="1">
    <source>
        <dbReference type="EMBL" id="OKL56703.1"/>
    </source>
</evidence>
<dbReference type="InterPro" id="IPR012710">
    <property type="entry name" value="Phosphonoacetate_hydro"/>
</dbReference>
<dbReference type="InterPro" id="IPR017850">
    <property type="entry name" value="Alkaline_phosphatase_core_sf"/>
</dbReference>
<evidence type="ECO:0008006" key="3">
    <source>
        <dbReference type="Google" id="ProtNLM"/>
    </source>
</evidence>
<protein>
    <recommendedName>
        <fullName evidence="3">Phosphonoacetate hydrolase</fullName>
    </recommendedName>
</protein>
<dbReference type="CDD" id="cd16018">
    <property type="entry name" value="Enpp"/>
    <property type="match status" value="1"/>
</dbReference>
<dbReference type="Gene3D" id="3.40.720.10">
    <property type="entry name" value="Alkaline Phosphatase, subunit A"/>
    <property type="match status" value="1"/>
</dbReference>
<dbReference type="RefSeq" id="XP_020116824.1">
    <property type="nucleotide sequence ID" value="XM_020262929.1"/>
</dbReference>
<dbReference type="InterPro" id="IPR052567">
    <property type="entry name" value="OP_Dioxygenase"/>
</dbReference>
<dbReference type="AlphaFoldDB" id="A0A225ACS2"/>
<organism evidence="1 2">
    <name type="scientific">Talaromyces atroroseus</name>
    <dbReference type="NCBI Taxonomy" id="1441469"/>
    <lineage>
        <taxon>Eukaryota</taxon>
        <taxon>Fungi</taxon>
        <taxon>Dikarya</taxon>
        <taxon>Ascomycota</taxon>
        <taxon>Pezizomycotina</taxon>
        <taxon>Eurotiomycetes</taxon>
        <taxon>Eurotiomycetidae</taxon>
        <taxon>Eurotiales</taxon>
        <taxon>Trichocomaceae</taxon>
        <taxon>Talaromyces</taxon>
        <taxon>Talaromyces sect. Trachyspermi</taxon>
    </lineage>
</organism>
<dbReference type="NCBIfam" id="TIGR02335">
    <property type="entry name" value="hydr_PhnA"/>
    <property type="match status" value="1"/>
</dbReference>
<proteinExistence type="predicted"/>
<accession>A0A225ACS2</accession>
<dbReference type="SUPFAM" id="SSF53649">
    <property type="entry name" value="Alkaline phosphatase-like"/>
    <property type="match status" value="1"/>
</dbReference>
<dbReference type="PANTHER" id="PTHR40202">
    <property type="match status" value="1"/>
</dbReference>
<sequence length="572" mass="62882">MTAQVLGPSIESQIEALFSMFSAQGQAGLELSLQRAHLARQDHVYGRDDEVVLAALLYEVACFIPAGEKVEESSHDALGEYYLRSLGFGGKVAGLVGTHVMTMRYLAATEKDYYDGLSEGSKKTLLSQGGIFSQEQVKQARDDPLLGAKLALRRWYDLAEVPNIGVQPLSDYKDIAYRCLSVVICVDGFDPEYLRSGVQGGILPTMKEMVEKGFHTTAKSCMPSFTNPNNVSIITGMPPSIHGIAGNFFLDRETGKETMITDDSLLRGSTLLEQMSIRGVRVAAITAKDKLRKILAHGLKEAICFSAERAGKCTLEENGIENVEDWIGRSAPSQYSGDLSLFVLDAGIKLLEEGRSDFLYLTLSDYIQHKYAPGSKQADEFMKGIDARLKKLIALAPIVGVTGDHGMSQKSNAEGEPNILFLEDSLGERFGTGSSRVICPITDPFVRHHGALGSFVRVYLKDLTRLDDVLAYCQSLPYVDIALSGKEAAEKYDMPLDREGDIVVISKPHTVIGSRKAEHDLSQVRDHPLRSHGGISEQDIPIIASKPVRDVEEAITKAWRNYDIFDLVLNWV</sequence>
<reference evidence="1 2" key="1">
    <citation type="submission" date="2015-06" db="EMBL/GenBank/DDBJ databases">
        <title>Talaromyces atroroseus IBT 11181 draft genome.</title>
        <authorList>
            <person name="Rasmussen K.B."/>
            <person name="Rasmussen S."/>
            <person name="Petersen B."/>
            <person name="Sicheritz-Ponten T."/>
            <person name="Mortensen U.H."/>
            <person name="Thrane U."/>
        </authorList>
    </citation>
    <scope>NUCLEOTIDE SEQUENCE [LARGE SCALE GENOMIC DNA]</scope>
    <source>
        <strain evidence="1 2">IBT 11181</strain>
    </source>
</reference>
<name>A0A225ACS2_TALAT</name>
<dbReference type="InterPro" id="IPR002591">
    <property type="entry name" value="Phosphodiest/P_Trfase"/>
</dbReference>
<dbReference type="Pfam" id="PF01663">
    <property type="entry name" value="Phosphodiest"/>
    <property type="match status" value="1"/>
</dbReference>
<dbReference type="Proteomes" id="UP000214365">
    <property type="component" value="Unassembled WGS sequence"/>
</dbReference>
<dbReference type="GO" id="GO:0047400">
    <property type="term" value="F:phosphonoacetate hydrolase activity"/>
    <property type="evidence" value="ECO:0007669"/>
    <property type="project" value="InterPro"/>
</dbReference>
<dbReference type="InterPro" id="IPR023116">
    <property type="entry name" value="Phosphonoacetate_hydro_insert"/>
</dbReference>
<dbReference type="GeneID" id="31007771"/>
<dbReference type="STRING" id="1441469.A0A225ACS2"/>
<dbReference type="EMBL" id="LFMY01000013">
    <property type="protein sequence ID" value="OKL56703.1"/>
    <property type="molecule type" value="Genomic_DNA"/>
</dbReference>
<dbReference type="PANTHER" id="PTHR40202:SF1">
    <property type="entry name" value="HD DOMAIN-CONTAINING PROTEIN"/>
    <property type="match status" value="1"/>
</dbReference>